<gene>
    <name evidence="1" type="ORF">JCM15548_1309</name>
</gene>
<dbReference type="Pfam" id="PF00702">
    <property type="entry name" value="Hydrolase"/>
    <property type="match status" value="1"/>
</dbReference>
<proteinExistence type="predicted"/>
<dbReference type="EMBL" id="BAZW01000001">
    <property type="protein sequence ID" value="GAO28244.1"/>
    <property type="molecule type" value="Genomic_DNA"/>
</dbReference>
<name>A0A0E9LSL0_9BACT</name>
<dbReference type="InterPro" id="IPR036412">
    <property type="entry name" value="HAD-like_sf"/>
</dbReference>
<dbReference type="InterPro" id="IPR023214">
    <property type="entry name" value="HAD_sf"/>
</dbReference>
<dbReference type="OrthoDB" id="9802350at2"/>
<evidence type="ECO:0000313" key="2">
    <source>
        <dbReference type="Proteomes" id="UP000032900"/>
    </source>
</evidence>
<dbReference type="PANTHER" id="PTHR47478">
    <property type="match status" value="1"/>
</dbReference>
<protein>
    <submittedName>
        <fullName evidence="1">5'-nucleotidase YjjG</fullName>
    </submittedName>
</protein>
<accession>A0A0E9LSL0</accession>
<comment type="caution">
    <text evidence="1">The sequence shown here is derived from an EMBL/GenBank/DDBJ whole genome shotgun (WGS) entry which is preliminary data.</text>
</comment>
<dbReference type="SUPFAM" id="SSF56784">
    <property type="entry name" value="HAD-like"/>
    <property type="match status" value="1"/>
</dbReference>
<dbReference type="InterPro" id="IPR006439">
    <property type="entry name" value="HAD-SF_hydro_IA"/>
</dbReference>
<organism evidence="1 2">
    <name type="scientific">Geofilum rubicundum JCM 15548</name>
    <dbReference type="NCBI Taxonomy" id="1236989"/>
    <lineage>
        <taxon>Bacteria</taxon>
        <taxon>Pseudomonadati</taxon>
        <taxon>Bacteroidota</taxon>
        <taxon>Bacteroidia</taxon>
        <taxon>Marinilabiliales</taxon>
        <taxon>Marinilabiliaceae</taxon>
        <taxon>Geofilum</taxon>
    </lineage>
</organism>
<dbReference type="InterPro" id="IPR011951">
    <property type="entry name" value="HAD-SF_hydro_IA_YjjG/PynA"/>
</dbReference>
<dbReference type="InterPro" id="IPR052550">
    <property type="entry name" value="Pyrimidine_5'-ntase_YjjG"/>
</dbReference>
<dbReference type="NCBIfam" id="TIGR01549">
    <property type="entry name" value="HAD-SF-IA-v1"/>
    <property type="match status" value="1"/>
</dbReference>
<dbReference type="GO" id="GO:0008253">
    <property type="term" value="F:5'-nucleotidase activity"/>
    <property type="evidence" value="ECO:0007669"/>
    <property type="project" value="InterPro"/>
</dbReference>
<dbReference type="Gene3D" id="1.10.150.240">
    <property type="entry name" value="Putative phosphatase, domain 2"/>
    <property type="match status" value="1"/>
</dbReference>
<reference evidence="1 2" key="1">
    <citation type="journal article" date="2015" name="Microbes Environ.">
        <title>Distribution and evolution of nitrogen fixation genes in the phylum bacteroidetes.</title>
        <authorList>
            <person name="Inoue J."/>
            <person name="Oshima K."/>
            <person name="Suda W."/>
            <person name="Sakamoto M."/>
            <person name="Iino T."/>
            <person name="Noda S."/>
            <person name="Hongoh Y."/>
            <person name="Hattori M."/>
            <person name="Ohkuma M."/>
        </authorList>
    </citation>
    <scope>NUCLEOTIDE SEQUENCE [LARGE SCALE GENOMIC DNA]</scope>
    <source>
        <strain evidence="1">JCM 15548</strain>
    </source>
</reference>
<dbReference type="Gene3D" id="3.40.50.1000">
    <property type="entry name" value="HAD superfamily/HAD-like"/>
    <property type="match status" value="1"/>
</dbReference>
<dbReference type="RefSeq" id="WP_062122111.1">
    <property type="nucleotide sequence ID" value="NZ_BAZW01000001.1"/>
</dbReference>
<dbReference type="PANTHER" id="PTHR47478:SF1">
    <property type="entry name" value="PYRIMIDINE 5'-NUCLEOTIDASE YJJG"/>
    <property type="match status" value="1"/>
</dbReference>
<dbReference type="NCBIfam" id="TIGR02254">
    <property type="entry name" value="YjjG_YfnB"/>
    <property type="match status" value="1"/>
</dbReference>
<dbReference type="Proteomes" id="UP000032900">
    <property type="component" value="Unassembled WGS sequence"/>
</dbReference>
<dbReference type="InterPro" id="IPR023198">
    <property type="entry name" value="PGP-like_dom2"/>
</dbReference>
<dbReference type="SFLD" id="SFLDS00003">
    <property type="entry name" value="Haloacid_Dehalogenase"/>
    <property type="match status" value="1"/>
</dbReference>
<keyword evidence="2" id="KW-1185">Reference proteome</keyword>
<dbReference type="SFLD" id="SFLDG01129">
    <property type="entry name" value="C1.5:_HAD__Beta-PGM__Phosphata"/>
    <property type="match status" value="1"/>
</dbReference>
<sequence>MRPYKHLFFDLDHTLWDFAANEQLTLTDLYNNYSLGGHFESFEVFFQSYQPINADLWIKYRLGQIKKAELNIGRFHHTFLTAGLDQLELAEKFAHDFVAFNSQKETVMPHTFELLDYLKPHYHMHIITNGFVEAQKVKMEVSGLRPYFQKLFISEEVGAQKPKVAFFEKAIKSCNARKKESLVIGDSLEIDIQGAKNFGLDHVFFNPHRTPHAEKVFKEIHSLKELIGWL</sequence>
<dbReference type="STRING" id="1236989.JCM15548_1309"/>
<evidence type="ECO:0000313" key="1">
    <source>
        <dbReference type="EMBL" id="GAO28244.1"/>
    </source>
</evidence>
<dbReference type="AlphaFoldDB" id="A0A0E9LSL0"/>